<protein>
    <submittedName>
        <fullName evidence="4">AraC family two component transcriptional regulator</fullName>
    </submittedName>
</protein>
<organism evidence="4 5">
    <name type="scientific">Calothrix parasitica NIES-267</name>
    <dbReference type="NCBI Taxonomy" id="1973488"/>
    <lineage>
        <taxon>Bacteria</taxon>
        <taxon>Bacillati</taxon>
        <taxon>Cyanobacteriota</taxon>
        <taxon>Cyanophyceae</taxon>
        <taxon>Nostocales</taxon>
        <taxon>Calotrichaceae</taxon>
        <taxon>Calothrix</taxon>
    </lineage>
</organism>
<dbReference type="Pfam" id="PF00072">
    <property type="entry name" value="Response_reg"/>
    <property type="match status" value="1"/>
</dbReference>
<dbReference type="InterPro" id="IPR001789">
    <property type="entry name" value="Sig_transdc_resp-reg_receiver"/>
</dbReference>
<dbReference type="SMART" id="SM00448">
    <property type="entry name" value="REC"/>
    <property type="match status" value="1"/>
</dbReference>
<dbReference type="PROSITE" id="PS50110">
    <property type="entry name" value="RESPONSE_REGULATORY"/>
    <property type="match status" value="1"/>
</dbReference>
<evidence type="ECO:0000256" key="1">
    <source>
        <dbReference type="ARBA" id="ARBA00022553"/>
    </source>
</evidence>
<name>A0A1Z4LRS3_9CYAN</name>
<evidence type="ECO:0000313" key="5">
    <source>
        <dbReference type="Proteomes" id="UP000218418"/>
    </source>
</evidence>
<proteinExistence type="predicted"/>
<dbReference type="Gene3D" id="3.40.50.2300">
    <property type="match status" value="1"/>
</dbReference>
<gene>
    <name evidence="4" type="ORF">NIES267_34390</name>
</gene>
<sequence>MTKILVIQSELSNNSIFIKLLELEGFNIIVSENAVVGLCKAQSELPDLIISDIVMPELDGYSLLKALRENPVTAIIPLIFLTSEVSQSQIRKAMEMGADDFIINSCTQEEFLKAIIVRLERQAFLKEWYATRTVKKLE</sequence>
<keyword evidence="1 2" id="KW-0597">Phosphoprotein</keyword>
<dbReference type="EMBL" id="AP018227">
    <property type="protein sequence ID" value="BAY83945.1"/>
    <property type="molecule type" value="Genomic_DNA"/>
</dbReference>
<dbReference type="PANTHER" id="PTHR44591:SF3">
    <property type="entry name" value="RESPONSE REGULATORY DOMAIN-CONTAINING PROTEIN"/>
    <property type="match status" value="1"/>
</dbReference>
<evidence type="ECO:0000256" key="2">
    <source>
        <dbReference type="PROSITE-ProRule" id="PRU00169"/>
    </source>
</evidence>
<dbReference type="PANTHER" id="PTHR44591">
    <property type="entry name" value="STRESS RESPONSE REGULATOR PROTEIN 1"/>
    <property type="match status" value="1"/>
</dbReference>
<accession>A0A1Z4LRS3</accession>
<keyword evidence="5" id="KW-1185">Reference proteome</keyword>
<feature type="domain" description="Response regulatory" evidence="3">
    <location>
        <begin position="3"/>
        <end position="119"/>
    </location>
</feature>
<dbReference type="InterPro" id="IPR050595">
    <property type="entry name" value="Bact_response_regulator"/>
</dbReference>
<evidence type="ECO:0000313" key="4">
    <source>
        <dbReference type="EMBL" id="BAY83945.1"/>
    </source>
</evidence>
<dbReference type="GO" id="GO:0000160">
    <property type="term" value="P:phosphorelay signal transduction system"/>
    <property type="evidence" value="ECO:0007669"/>
    <property type="project" value="InterPro"/>
</dbReference>
<dbReference type="OrthoDB" id="9812260at2"/>
<dbReference type="AlphaFoldDB" id="A0A1Z4LRS3"/>
<feature type="modified residue" description="4-aspartylphosphate" evidence="2">
    <location>
        <position position="52"/>
    </location>
</feature>
<dbReference type="SUPFAM" id="SSF52172">
    <property type="entry name" value="CheY-like"/>
    <property type="match status" value="1"/>
</dbReference>
<dbReference type="InterPro" id="IPR011006">
    <property type="entry name" value="CheY-like_superfamily"/>
</dbReference>
<reference evidence="4 5" key="1">
    <citation type="submission" date="2017-06" db="EMBL/GenBank/DDBJ databases">
        <title>Genome sequencing of cyanobaciteial culture collection at National Institute for Environmental Studies (NIES).</title>
        <authorList>
            <person name="Hirose Y."/>
            <person name="Shimura Y."/>
            <person name="Fujisawa T."/>
            <person name="Nakamura Y."/>
            <person name="Kawachi M."/>
        </authorList>
    </citation>
    <scope>NUCLEOTIDE SEQUENCE [LARGE SCALE GENOMIC DNA]</scope>
    <source>
        <strain evidence="4 5">NIES-267</strain>
    </source>
</reference>
<evidence type="ECO:0000259" key="3">
    <source>
        <dbReference type="PROSITE" id="PS50110"/>
    </source>
</evidence>
<dbReference type="Proteomes" id="UP000218418">
    <property type="component" value="Chromosome"/>
</dbReference>